<comment type="caution">
    <text evidence="1">The sequence shown here is derived from an EMBL/GenBank/DDBJ whole genome shotgun (WGS) entry which is preliminary data.</text>
</comment>
<proteinExistence type="predicted"/>
<sequence length="87" mass="9945">MDTGCVRLPTIDRARIMPSVEMTSGTVWAQPYRRGRHRVMDNNNHTFSSWLRSPAHHQWLALEGNRLLTFAKASRLDNGFGSLDDYG</sequence>
<evidence type="ECO:0000313" key="2">
    <source>
        <dbReference type="Proteomes" id="UP000270873"/>
    </source>
</evidence>
<name>A0A658KBB1_PSEA0</name>
<organism evidence="1 2">
    <name type="scientific">Pseudomonas amygdali pv. photiniae</name>
    <dbReference type="NCBI Taxonomy" id="251724"/>
    <lineage>
        <taxon>Bacteria</taxon>
        <taxon>Pseudomonadati</taxon>
        <taxon>Pseudomonadota</taxon>
        <taxon>Gammaproteobacteria</taxon>
        <taxon>Pseudomonadales</taxon>
        <taxon>Pseudomonadaceae</taxon>
        <taxon>Pseudomonas</taxon>
        <taxon>Pseudomonas amygdali</taxon>
    </lineage>
</organism>
<dbReference type="Proteomes" id="UP000270873">
    <property type="component" value="Unassembled WGS sequence"/>
</dbReference>
<evidence type="ECO:0000313" key="1">
    <source>
        <dbReference type="EMBL" id="RMS42053.1"/>
    </source>
</evidence>
<feature type="non-terminal residue" evidence="1">
    <location>
        <position position="87"/>
    </location>
</feature>
<reference evidence="1 2" key="1">
    <citation type="submission" date="2018-08" db="EMBL/GenBank/DDBJ databases">
        <title>Recombination of ecologically and evolutionarily significant loci maintains genetic cohesion in the Pseudomonas syringae species complex.</title>
        <authorList>
            <person name="Dillon M."/>
            <person name="Thakur S."/>
            <person name="Almeida R.N.D."/>
            <person name="Weir B.S."/>
            <person name="Guttman D.S."/>
        </authorList>
    </citation>
    <scope>NUCLEOTIDE SEQUENCE [LARGE SCALE GENOMIC DNA]</scope>
    <source>
        <strain evidence="1 2">ICMP 7847</strain>
    </source>
</reference>
<accession>A0A658KBB1</accession>
<dbReference type="EMBL" id="RBSP01000811">
    <property type="protein sequence ID" value="RMS42053.1"/>
    <property type="molecule type" value="Genomic_DNA"/>
</dbReference>
<protein>
    <submittedName>
        <fullName evidence="1">N-acylglucosamine 2-epimerase superfamily</fullName>
    </submittedName>
</protein>
<gene>
    <name evidence="1" type="ORF">ALP66_05671</name>
</gene>
<dbReference type="AlphaFoldDB" id="A0A658KBB1"/>